<dbReference type="Gene3D" id="3.40.605.10">
    <property type="entry name" value="Aldehyde Dehydrogenase, Chain A, domain 1"/>
    <property type="match status" value="1"/>
</dbReference>
<feature type="domain" description="Aldehyde dehydrogenase" evidence="5">
    <location>
        <begin position="22"/>
        <end position="476"/>
    </location>
</feature>
<keyword evidence="7" id="KW-1185">Reference proteome</keyword>
<name>A0ABY6CYF1_9BACT</name>
<accession>A0ABY6CYF1</accession>
<dbReference type="PANTHER" id="PTHR43353">
    <property type="entry name" value="SUCCINATE-SEMIALDEHYDE DEHYDROGENASE, MITOCHONDRIAL"/>
    <property type="match status" value="1"/>
</dbReference>
<proteinExistence type="inferred from homology"/>
<evidence type="ECO:0000256" key="4">
    <source>
        <dbReference type="RuleBase" id="RU003345"/>
    </source>
</evidence>
<evidence type="ECO:0000256" key="3">
    <source>
        <dbReference type="PROSITE-ProRule" id="PRU10007"/>
    </source>
</evidence>
<evidence type="ECO:0000313" key="6">
    <source>
        <dbReference type="EMBL" id="UXX77823.1"/>
    </source>
</evidence>
<evidence type="ECO:0000256" key="2">
    <source>
        <dbReference type="ARBA" id="ARBA00023002"/>
    </source>
</evidence>
<evidence type="ECO:0000313" key="7">
    <source>
        <dbReference type="Proteomes" id="UP001062165"/>
    </source>
</evidence>
<dbReference type="Pfam" id="PF00171">
    <property type="entry name" value="Aldedh"/>
    <property type="match status" value="1"/>
</dbReference>
<dbReference type="InterPro" id="IPR015590">
    <property type="entry name" value="Aldehyde_DH_dom"/>
</dbReference>
<dbReference type="Gene3D" id="3.40.309.10">
    <property type="entry name" value="Aldehyde Dehydrogenase, Chain A, domain 2"/>
    <property type="match status" value="1"/>
</dbReference>
<dbReference type="InterPro" id="IPR050740">
    <property type="entry name" value="Aldehyde_DH_Superfamily"/>
</dbReference>
<dbReference type="Proteomes" id="UP001062165">
    <property type="component" value="Chromosome"/>
</dbReference>
<dbReference type="InterPro" id="IPR016162">
    <property type="entry name" value="Ald_DH_N"/>
</dbReference>
<dbReference type="RefSeq" id="WP_263049570.1">
    <property type="nucleotide sequence ID" value="NZ_CP106735.1"/>
</dbReference>
<feature type="active site" evidence="3">
    <location>
        <position position="255"/>
    </location>
</feature>
<dbReference type="InterPro" id="IPR016161">
    <property type="entry name" value="Ald_DH/histidinol_DH"/>
</dbReference>
<dbReference type="EMBL" id="CP106735">
    <property type="protein sequence ID" value="UXX77823.1"/>
    <property type="molecule type" value="Genomic_DNA"/>
</dbReference>
<protein>
    <submittedName>
        <fullName evidence="6">Aldehyde dehydrogenase family protein</fullName>
    </submittedName>
</protein>
<sequence>MNQSLKFGNKKLYINGELRDASNGKTFEVICPADETAIATIAWASKEDTELALKSAKQGFDYWSKLPLAERQEWIGKLRDKLLENSDLLRESIMYEMGKTWEGSEEDLTSITNSLQYYSDEMNNRQDIPIADKEGTHEHRIVQQPLGVSVAFLAYNFPLLNLGFKLGPALAAGCSVILKPSEFSPVSAYIIGEICAEIGFPKGVITVICGDLPNVGIPLCESKIPSLITMIGSTETAQKLIEQSSKTSIKRYSMECGGNAPFIVFDDADLDLAITHGAALKMGNSGQICVAPNRFFIHESVIDAFTAGVAEKFENAKVGFGRENKPDMGPLTNQRSVEKVSHIVKEAQNQGGKLVTGGKPKEGPGYYFEPTAIRLDNQEAAILQEEIFGPVAIIVPFKTKEEVIELANNTDAGLASYVYSKKEENLNYFIEHLAFGEVHLNGLKFDIYLPHGGIKNSGIGVDCSNYALDDYLIRKRVTKAL</sequence>
<reference evidence="6" key="1">
    <citation type="submission" date="2022-10" db="EMBL/GenBank/DDBJ databases">
        <title>Comparative genomics and taxonomic characterization of three novel marine species of genus Reichenbachiella exhibiting antioxidant and polysaccharide degradation activities.</title>
        <authorList>
            <person name="Muhammad N."/>
            <person name="Lee Y.-J."/>
            <person name="Ko J."/>
            <person name="Kim S.-G."/>
        </authorList>
    </citation>
    <scope>NUCLEOTIDE SEQUENCE</scope>
    <source>
        <strain evidence="6">Wsw4-B4</strain>
    </source>
</reference>
<keyword evidence="2 4" id="KW-0560">Oxidoreductase</keyword>
<dbReference type="PANTHER" id="PTHR43353:SF5">
    <property type="entry name" value="SUCCINATE-SEMIALDEHYDE DEHYDROGENASE, MITOCHONDRIAL"/>
    <property type="match status" value="1"/>
</dbReference>
<comment type="similarity">
    <text evidence="1 4">Belongs to the aldehyde dehydrogenase family.</text>
</comment>
<evidence type="ECO:0000259" key="5">
    <source>
        <dbReference type="Pfam" id="PF00171"/>
    </source>
</evidence>
<organism evidence="6 7">
    <name type="scientific">Reichenbachiella carrageenanivorans</name>
    <dbReference type="NCBI Taxonomy" id="2979869"/>
    <lineage>
        <taxon>Bacteria</taxon>
        <taxon>Pseudomonadati</taxon>
        <taxon>Bacteroidota</taxon>
        <taxon>Cytophagia</taxon>
        <taxon>Cytophagales</taxon>
        <taxon>Reichenbachiellaceae</taxon>
        <taxon>Reichenbachiella</taxon>
    </lineage>
</organism>
<gene>
    <name evidence="6" type="ORF">N7E81_10620</name>
</gene>
<evidence type="ECO:0000256" key="1">
    <source>
        <dbReference type="ARBA" id="ARBA00009986"/>
    </source>
</evidence>
<dbReference type="PROSITE" id="PS00687">
    <property type="entry name" value="ALDEHYDE_DEHYDR_GLU"/>
    <property type="match status" value="1"/>
</dbReference>
<dbReference type="SUPFAM" id="SSF53720">
    <property type="entry name" value="ALDH-like"/>
    <property type="match status" value="1"/>
</dbReference>
<dbReference type="InterPro" id="IPR016163">
    <property type="entry name" value="Ald_DH_C"/>
</dbReference>
<dbReference type="InterPro" id="IPR029510">
    <property type="entry name" value="Ald_DH_CS_GLU"/>
</dbReference>